<proteinExistence type="predicted"/>
<keyword evidence="1" id="KW-0175">Coiled coil</keyword>
<dbReference type="InterPro" id="IPR010131">
    <property type="entry name" value="MdtP/NodT-like"/>
</dbReference>
<evidence type="ECO:0008006" key="5">
    <source>
        <dbReference type="Google" id="ProtNLM"/>
    </source>
</evidence>
<dbReference type="Gene3D" id="1.20.1600.10">
    <property type="entry name" value="Outer membrane efflux proteins (OEP)"/>
    <property type="match status" value="1"/>
</dbReference>
<dbReference type="PANTHER" id="PTHR30203:SF33">
    <property type="entry name" value="BLR4455 PROTEIN"/>
    <property type="match status" value="1"/>
</dbReference>
<keyword evidence="4" id="KW-1185">Reference proteome</keyword>
<keyword evidence="2" id="KW-0472">Membrane</keyword>
<sequence>MTNRALFDDFYGRSGGSCGRAAILTAIVACVLVMVGCSRAHYRIQANGEANALIAEKASHVSRPPDTRLNIDLDPRSRMFNPFDPDFQPMPLDDPASHRYMQCVDGRRGYPLWDGAGLTNTAENPVWWQYLPLNENGVLELNSENSVRIAMLHSPDYQQQLESLFLSALDVSSERFQFDTQFFGGQRAFFSTTGPGRTGNSSTQLGLGGYSVGPRDFSMQRAFATGGNLVVGVANNIVWELSGPNSQSAVTVLDFAMLQPLLRNAGRDRVMERLTISERRLLANVRSFERYRRAFYLNITTGRNIDTSVQRSGGVFGVGLGGFTGLGSGFGGVGGGGGNFGFSGGGVPDAGGFIGLLQDQLQIRNLEENVARLGENLLVLENTLVELLTTIPEDPEEIIRQRLQVSQSRSSLLSAQSALVTRRVGYQNSIDTFLTNLGLPPYICVEIKDPALNRFELIDRELRMRREELIAVRTHIGRLNVALLDRAERQIDPATGLPTSRLVWDDETKSLVEQLQQSLVPVSQFSHSLVEEDLPRVRQDLATFKEQLPERRRQAESLLALYREEQNNICSLLGIEAVDESIFDIEPVLEAGQELDENFVELSARLEAYQPQVDALIESIAEFRAVGPNSSDNAEVAQQVRNRVILSSQNLLAQLGDDVLSLQLVQARARVESLVLPEVEIDPGEALEIARVNRRDWANARASLVDKYRSIEFIADNLESTLDVTFAGGVQNDGNNPFALKSNTTALRVGLQWDAPITRLQERNTYRQSLIEYEQSKRAYYGYEDNIWRLLRSTIRQLRANRINFELGRQAVRIAASQLELNEDIREFRDARGLSSGPTAARDTITALSALLDSQNGLLNLYVNFEVVRRGLDLDLGTMELTPDGMWIDPGPIDPAALLGLVGTMEGGMIECGQAPFIDGENPCTPPACGNMPLRPQSTEAIYGRGI</sequence>
<dbReference type="SUPFAM" id="SSF56954">
    <property type="entry name" value="Outer membrane efflux proteins (OEP)"/>
    <property type="match status" value="1"/>
</dbReference>
<dbReference type="AlphaFoldDB" id="A0A5C6BTI2"/>
<keyword evidence="2" id="KW-0812">Transmembrane</keyword>
<keyword evidence="2" id="KW-1133">Transmembrane helix</keyword>
<name>A0A5C6BTI2_9BACT</name>
<dbReference type="EMBL" id="SJPU01000002">
    <property type="protein sequence ID" value="TWU15530.1"/>
    <property type="molecule type" value="Genomic_DNA"/>
</dbReference>
<evidence type="ECO:0000256" key="2">
    <source>
        <dbReference type="SAM" id="Phobius"/>
    </source>
</evidence>
<dbReference type="Proteomes" id="UP000319908">
    <property type="component" value="Unassembled WGS sequence"/>
</dbReference>
<evidence type="ECO:0000256" key="1">
    <source>
        <dbReference type="SAM" id="Coils"/>
    </source>
</evidence>
<feature type="transmembrane region" description="Helical" evidence="2">
    <location>
        <begin position="21"/>
        <end position="42"/>
    </location>
</feature>
<evidence type="ECO:0000313" key="4">
    <source>
        <dbReference type="Proteomes" id="UP000319908"/>
    </source>
</evidence>
<reference evidence="3 4" key="1">
    <citation type="journal article" date="2020" name="Antonie Van Leeuwenhoek">
        <title>Rhodopirellula heiligendammensis sp. nov., Rhodopirellula pilleata sp. nov., and Rhodopirellula solitaria sp. nov. isolated from natural or artificial marine surfaces in Northern Germany and California, USA, and emended description of the genus Rhodopirellula.</title>
        <authorList>
            <person name="Kallscheuer N."/>
            <person name="Wiegand S."/>
            <person name="Jogler M."/>
            <person name="Boedeker C."/>
            <person name="Peeters S.H."/>
            <person name="Rast P."/>
            <person name="Heuer A."/>
            <person name="Jetten M.S.M."/>
            <person name="Rohde M."/>
            <person name="Jogler C."/>
        </authorList>
    </citation>
    <scope>NUCLEOTIDE SEQUENCE [LARGE SCALE GENOMIC DNA]</scope>
    <source>
        <strain evidence="3 4">Poly21</strain>
    </source>
</reference>
<organism evidence="3 4">
    <name type="scientific">Allorhodopirellula heiligendammensis</name>
    <dbReference type="NCBI Taxonomy" id="2714739"/>
    <lineage>
        <taxon>Bacteria</taxon>
        <taxon>Pseudomonadati</taxon>
        <taxon>Planctomycetota</taxon>
        <taxon>Planctomycetia</taxon>
        <taxon>Pirellulales</taxon>
        <taxon>Pirellulaceae</taxon>
        <taxon>Allorhodopirellula</taxon>
    </lineage>
</organism>
<gene>
    <name evidence="3" type="ORF">Poly21_27270</name>
</gene>
<comment type="caution">
    <text evidence="3">The sequence shown here is derived from an EMBL/GenBank/DDBJ whole genome shotgun (WGS) entry which is preliminary data.</text>
</comment>
<dbReference type="PANTHER" id="PTHR30203">
    <property type="entry name" value="OUTER MEMBRANE CATION EFFLUX PROTEIN"/>
    <property type="match status" value="1"/>
</dbReference>
<evidence type="ECO:0000313" key="3">
    <source>
        <dbReference type="EMBL" id="TWU15530.1"/>
    </source>
</evidence>
<feature type="coiled-coil region" evidence="1">
    <location>
        <begin position="356"/>
        <end position="383"/>
    </location>
</feature>
<accession>A0A5C6BTI2</accession>
<protein>
    <recommendedName>
        <fullName evidence="5">Outer membrane efflux protein</fullName>
    </recommendedName>
</protein>